<reference evidence="1 2" key="1">
    <citation type="submission" date="2010-01" db="EMBL/GenBank/DDBJ databases">
        <title>The Genome Sequence of Escherichia coli M605.</title>
        <authorList>
            <consortium name="The Broad Institute Genome Sequencing Platform"/>
            <consortium name="The Broad Institute Genome Sequencing Center for Infectious Disease"/>
            <person name="Feldgarden M."/>
            <person name="Gordon D.M."/>
            <person name="Johnson J.R."/>
            <person name="Johnston B.D."/>
            <person name="Young S."/>
            <person name="Zeng Q."/>
            <person name="Koehrsen M."/>
            <person name="Alvarado L."/>
            <person name="Berlin A.M."/>
            <person name="Borenstein D."/>
            <person name="Chapman S.B."/>
            <person name="Chen Z."/>
            <person name="Engels R."/>
            <person name="Freedman E."/>
            <person name="Gellesch M."/>
            <person name="Goldberg J."/>
            <person name="Griggs A."/>
            <person name="Gujja S."/>
            <person name="Heilman E.R."/>
            <person name="Heiman D.I."/>
            <person name="Hepburn T.A."/>
            <person name="Howarth C."/>
            <person name="Jen D."/>
            <person name="Larson L."/>
            <person name="Lewis B."/>
            <person name="Mehta T."/>
            <person name="Park D."/>
            <person name="Pearson M."/>
            <person name="Richards J."/>
            <person name="Roberts A."/>
            <person name="Saif S."/>
            <person name="Shea T.D."/>
            <person name="Shenoy N."/>
            <person name="Sisk P."/>
            <person name="Stolte C."/>
            <person name="Sykes S.N."/>
            <person name="Walk T."/>
            <person name="White J."/>
            <person name="Yandava C."/>
            <person name="Haas B."/>
            <person name="Henn M.R."/>
            <person name="Nusbaum C."/>
            <person name="Birren B."/>
        </authorList>
    </citation>
    <scope>NUCLEOTIDE SEQUENCE [LARGE SCALE GENOMIC DNA]</scope>
    <source>
        <strain evidence="1 2">M605</strain>
    </source>
</reference>
<dbReference type="HOGENOM" id="CLU_2860900_0_0_6"/>
<gene>
    <name evidence="1" type="ORF">ECIG_03330</name>
</gene>
<dbReference type="EMBL" id="GL883932">
    <property type="protein sequence ID" value="EGI13072.1"/>
    <property type="molecule type" value="Genomic_DNA"/>
</dbReference>
<dbReference type="AlphaFoldDB" id="F4T8J4"/>
<evidence type="ECO:0000313" key="2">
    <source>
        <dbReference type="Proteomes" id="UP000004710"/>
    </source>
</evidence>
<dbReference type="Proteomes" id="UP000004710">
    <property type="component" value="Unassembled WGS sequence"/>
</dbReference>
<proteinExistence type="predicted"/>
<evidence type="ECO:0000313" key="1">
    <source>
        <dbReference type="EMBL" id="EGI13072.1"/>
    </source>
</evidence>
<organism evidence="1 2">
    <name type="scientific">Escherichia coli M605</name>
    <dbReference type="NCBI Taxonomy" id="656417"/>
    <lineage>
        <taxon>Bacteria</taxon>
        <taxon>Pseudomonadati</taxon>
        <taxon>Pseudomonadota</taxon>
        <taxon>Gammaproteobacteria</taxon>
        <taxon>Enterobacterales</taxon>
        <taxon>Enterobacteriaceae</taxon>
        <taxon>Escherichia</taxon>
    </lineage>
</organism>
<protein>
    <submittedName>
        <fullName evidence="1">Uncharacterized protein</fullName>
    </submittedName>
</protein>
<accession>F4T8J4</accession>
<sequence>MKMADEKTKYKTSTELAMVLWPVVKKQIDEDPEVHPRIMAEALYLVMQLVDGPATAGQVISYSQVHR</sequence>
<name>F4T8J4_ECOLX</name>